<keyword evidence="5" id="KW-0378">Hydrolase</keyword>
<dbReference type="InterPro" id="IPR011330">
    <property type="entry name" value="Glyco_hydro/deAcase_b/a-brl"/>
</dbReference>
<feature type="domain" description="Glycoside hydrolase family 57 N-terminal" evidence="4">
    <location>
        <begin position="8"/>
        <end position="412"/>
    </location>
</feature>
<dbReference type="Pfam" id="PF03065">
    <property type="entry name" value="Glyco_hydro_57"/>
    <property type="match status" value="1"/>
</dbReference>
<keyword evidence="2 3" id="KW-0119">Carbohydrate metabolism</keyword>
<gene>
    <name evidence="5" type="ORF">CRV08_14125</name>
</gene>
<sequence length="695" mass="81907">MSKKLYLSFLWHMHQPYYKDDCANTTLMPWVFLHATKDYYDIPWYMEKFPKIKATFNLVPSLMAQIDEYISGNANDKFLEILKKEIVSLSKEERDFLEEYLFLANEEYMIKPFSRYYELLLKYRMNNNNFSIFSDDEILDLEVLFLLSWCGNYLRQNNGIVQNLLNQKSTYDQTQKTELLNTMFNFLKEIIPYYNTLFKEGKISVSTTPFYHPILPLLLDRKSAVEARADVALPFSSGASYDEFANMQVEKAVSYFENKFGQAPIGFWPSEGSVSEKTINLLAKNGVKWACSDEEILFKTLNSSKKEALYKPYYLDTKEGRVNLFFRDKYLSDLIGFEFSKKSAKAAAADFVSHLKNIYYNAQESVVVPVILDGENAWEFYPNNAQNFFEELYKLLSAQSWCELTLFDEISKCEDLKANSLYWLASGSWISGNFDIWIGSGEKNRAWELLDMTKLSFDGIKENLSEELIEKINKEFLVALGSDWFWWYGDDHYTELNHQFDEQFRAHLKNIFELMELEVPKEIYTPIVKRDKGKLIDIKPTDFVAPTVDGNMSNFFEWLNSGRIDIKKEFTTMDSSSLFVEYLYYGVDRESNLYLYLKGDRIKSLKKEGFELRLTLNNLTFIFDIKEGKESTSQNGVYFDIAYDTGVELKLYECKHKRVKLIFEVYRNKKRVQRYPLYDESILDFENLFLRNWYI</sequence>
<organism evidence="5 6">
    <name type="scientific">Halarcobacter ebronensis</name>
    <dbReference type="NCBI Taxonomy" id="1462615"/>
    <lineage>
        <taxon>Bacteria</taxon>
        <taxon>Pseudomonadati</taxon>
        <taxon>Campylobacterota</taxon>
        <taxon>Epsilonproteobacteria</taxon>
        <taxon>Campylobacterales</taxon>
        <taxon>Arcobacteraceae</taxon>
        <taxon>Halarcobacter</taxon>
    </lineage>
</organism>
<dbReference type="AlphaFoldDB" id="A0A4Q0Y6Q8"/>
<evidence type="ECO:0000256" key="3">
    <source>
        <dbReference type="RuleBase" id="RU361196"/>
    </source>
</evidence>
<evidence type="ECO:0000313" key="5">
    <source>
        <dbReference type="EMBL" id="RXJ65877.1"/>
    </source>
</evidence>
<dbReference type="SUPFAM" id="SSF88713">
    <property type="entry name" value="Glycoside hydrolase/deacetylase"/>
    <property type="match status" value="1"/>
</dbReference>
<dbReference type="InterPro" id="IPR027291">
    <property type="entry name" value="Glyco_hydro_38_N_sf"/>
</dbReference>
<proteinExistence type="inferred from homology"/>
<dbReference type="Gene3D" id="3.20.110.10">
    <property type="entry name" value="Glycoside hydrolase 38, N terminal domain"/>
    <property type="match status" value="1"/>
</dbReference>
<dbReference type="GO" id="GO:0016787">
    <property type="term" value="F:hydrolase activity"/>
    <property type="evidence" value="ECO:0007669"/>
    <property type="project" value="UniProtKB-KW"/>
</dbReference>
<comment type="similarity">
    <text evidence="1 3">Belongs to the glycosyl hydrolase 57 family.</text>
</comment>
<accession>A0A4Q0Y6Q8</accession>
<dbReference type="InterPro" id="IPR052046">
    <property type="entry name" value="GH57_Enzymes"/>
</dbReference>
<comment type="caution">
    <text evidence="5">The sequence shown here is derived from an EMBL/GenBank/DDBJ whole genome shotgun (WGS) entry which is preliminary data.</text>
</comment>
<dbReference type="PANTHER" id="PTHR36306:SF1">
    <property type="entry name" value="ALPHA-AMYLASE-RELATED"/>
    <property type="match status" value="1"/>
</dbReference>
<reference evidence="5 6" key="1">
    <citation type="submission" date="2017-10" db="EMBL/GenBank/DDBJ databases">
        <title>Genomics of the genus Arcobacter.</title>
        <authorList>
            <person name="Perez-Cataluna A."/>
            <person name="Figueras M.J."/>
        </authorList>
    </citation>
    <scope>NUCLEOTIDE SEQUENCE [LARGE SCALE GENOMIC DNA]</scope>
    <source>
        <strain evidence="5 6">CECT 8993</strain>
    </source>
</reference>
<name>A0A4Q0Y6Q8_9BACT</name>
<evidence type="ECO:0000313" key="6">
    <source>
        <dbReference type="Proteomes" id="UP000290172"/>
    </source>
</evidence>
<dbReference type="EMBL" id="PDKJ01000019">
    <property type="protein sequence ID" value="RXJ65877.1"/>
    <property type="molecule type" value="Genomic_DNA"/>
</dbReference>
<dbReference type="InterPro" id="IPR004300">
    <property type="entry name" value="Glyco_hydro_57_N"/>
</dbReference>
<dbReference type="GO" id="GO:0005975">
    <property type="term" value="P:carbohydrate metabolic process"/>
    <property type="evidence" value="ECO:0007669"/>
    <property type="project" value="InterPro"/>
</dbReference>
<dbReference type="Proteomes" id="UP000290172">
    <property type="component" value="Unassembled WGS sequence"/>
</dbReference>
<evidence type="ECO:0000256" key="1">
    <source>
        <dbReference type="ARBA" id="ARBA00006821"/>
    </source>
</evidence>
<evidence type="ECO:0000259" key="4">
    <source>
        <dbReference type="Pfam" id="PF03065"/>
    </source>
</evidence>
<evidence type="ECO:0000256" key="2">
    <source>
        <dbReference type="ARBA" id="ARBA00023277"/>
    </source>
</evidence>
<protein>
    <submittedName>
        <fullName evidence="5">Glycoside hydrolase</fullName>
    </submittedName>
</protein>
<dbReference type="RefSeq" id="WP_128983241.1">
    <property type="nucleotide sequence ID" value="NZ_PDKJ01000019.1"/>
</dbReference>
<dbReference type="CDD" id="cd10796">
    <property type="entry name" value="GH57N_APU"/>
    <property type="match status" value="1"/>
</dbReference>
<dbReference type="PANTHER" id="PTHR36306">
    <property type="entry name" value="ALPHA-AMYLASE-RELATED-RELATED"/>
    <property type="match status" value="1"/>
</dbReference>